<evidence type="ECO:0000313" key="9">
    <source>
        <dbReference type="Proteomes" id="UP000054558"/>
    </source>
</evidence>
<dbReference type="SUPFAM" id="SSF54001">
    <property type="entry name" value="Cysteine proteinases"/>
    <property type="match status" value="1"/>
</dbReference>
<keyword evidence="4 6" id="KW-0378">Hydrolase</keyword>
<proteinExistence type="predicted"/>
<dbReference type="Pfam" id="PF24560">
    <property type="entry name" value="zf-C2H2_OTU1_C"/>
    <property type="match status" value="1"/>
</dbReference>
<dbReference type="CDD" id="cd22793">
    <property type="entry name" value="OTU_plant_OTU1_2-like"/>
    <property type="match status" value="1"/>
</dbReference>
<dbReference type="PANTHER" id="PTHR13312:SF0">
    <property type="entry name" value="UBIQUITIN THIOESTERASE OTU1"/>
    <property type="match status" value="1"/>
</dbReference>
<gene>
    <name evidence="8" type="ORF">KFL_000870100</name>
</gene>
<comment type="subcellular location">
    <subcellularLocation>
        <location evidence="6">Cytoplasm</location>
    </subcellularLocation>
</comment>
<dbReference type="PANTHER" id="PTHR13312">
    <property type="entry name" value="HIV-INDUCED PROTEIN-7-LIKE PROTEASE"/>
    <property type="match status" value="1"/>
</dbReference>
<organism evidence="8 9">
    <name type="scientific">Klebsormidium nitens</name>
    <name type="common">Green alga</name>
    <name type="synonym">Ulothrix nitens</name>
    <dbReference type="NCBI Taxonomy" id="105231"/>
    <lineage>
        <taxon>Eukaryota</taxon>
        <taxon>Viridiplantae</taxon>
        <taxon>Streptophyta</taxon>
        <taxon>Klebsormidiophyceae</taxon>
        <taxon>Klebsormidiales</taxon>
        <taxon>Klebsormidiaceae</taxon>
        <taxon>Klebsormidium</taxon>
    </lineage>
</organism>
<evidence type="ECO:0000256" key="5">
    <source>
        <dbReference type="ARBA" id="ARBA00022807"/>
    </source>
</evidence>
<evidence type="ECO:0000256" key="4">
    <source>
        <dbReference type="ARBA" id="ARBA00022801"/>
    </source>
</evidence>
<keyword evidence="2 8" id="KW-0645">Protease</keyword>
<dbReference type="STRING" id="105231.A0A1Y1HSS0"/>
<dbReference type="OMA" id="TRCILVY"/>
<name>A0A1Y1HSS0_KLENI</name>
<dbReference type="Proteomes" id="UP000054558">
    <property type="component" value="Unassembled WGS sequence"/>
</dbReference>
<evidence type="ECO:0000256" key="1">
    <source>
        <dbReference type="ARBA" id="ARBA00000707"/>
    </source>
</evidence>
<evidence type="ECO:0000313" key="8">
    <source>
        <dbReference type="EMBL" id="GAQ81675.1"/>
    </source>
</evidence>
<dbReference type="EC" id="3.4.19.12" evidence="6"/>
<accession>A0A1Y1HSS0</accession>
<dbReference type="Gene3D" id="3.90.70.80">
    <property type="match status" value="1"/>
</dbReference>
<feature type="domain" description="OTU" evidence="7">
    <location>
        <begin position="6"/>
        <end position="128"/>
    </location>
</feature>
<dbReference type="FunFam" id="3.90.70.80:FF:000017">
    <property type="entry name" value="ubiquitin thioesterase OTU1"/>
    <property type="match status" value="1"/>
</dbReference>
<sequence length="209" mass="23829">MEQEKIVRRIIAADNSCLFNAVGYVMDHDLGKSQELRRVIANKVRSDPEQYDEAVLEKSNEDYCRWILDRQKWGGAIELSVLADHYGREIAAYDIQTKRCDIYGQGEGYKERAMLIYDGLHYDALALEMFPGAPKDFDVTIFTVDETGGVGYVTQLAEKLVDEQHRAKKFTDTQNFTLRCQSCQQGLKGQKEAVEHARSTGHTNFAEYS</sequence>
<dbReference type="PROSITE" id="PS00028">
    <property type="entry name" value="ZINC_FINGER_C2H2_1"/>
    <property type="match status" value="1"/>
</dbReference>
<dbReference type="GO" id="GO:0005737">
    <property type="term" value="C:cytoplasm"/>
    <property type="evidence" value="ECO:0007669"/>
    <property type="project" value="UniProtKB-SubCell"/>
</dbReference>
<dbReference type="AlphaFoldDB" id="A0A1Y1HSS0"/>
<dbReference type="Pfam" id="PF02338">
    <property type="entry name" value="OTU"/>
    <property type="match status" value="1"/>
</dbReference>
<dbReference type="InterPro" id="IPR013087">
    <property type="entry name" value="Znf_C2H2_type"/>
</dbReference>
<dbReference type="InterPro" id="IPR003323">
    <property type="entry name" value="OTU_dom"/>
</dbReference>
<dbReference type="EMBL" id="DF237036">
    <property type="protein sequence ID" value="GAQ81675.1"/>
    <property type="molecule type" value="Genomic_DNA"/>
</dbReference>
<reference evidence="8 9" key="1">
    <citation type="journal article" date="2014" name="Nat. Commun.">
        <title>Klebsormidium flaccidum genome reveals primary factors for plant terrestrial adaptation.</title>
        <authorList>
            <person name="Hori K."/>
            <person name="Maruyama F."/>
            <person name="Fujisawa T."/>
            <person name="Togashi T."/>
            <person name="Yamamoto N."/>
            <person name="Seo M."/>
            <person name="Sato S."/>
            <person name="Yamada T."/>
            <person name="Mori H."/>
            <person name="Tajima N."/>
            <person name="Moriyama T."/>
            <person name="Ikeuchi M."/>
            <person name="Watanabe M."/>
            <person name="Wada H."/>
            <person name="Kobayashi K."/>
            <person name="Saito M."/>
            <person name="Masuda T."/>
            <person name="Sasaki-Sekimoto Y."/>
            <person name="Mashiguchi K."/>
            <person name="Awai K."/>
            <person name="Shimojima M."/>
            <person name="Masuda S."/>
            <person name="Iwai M."/>
            <person name="Nobusawa T."/>
            <person name="Narise T."/>
            <person name="Kondo S."/>
            <person name="Saito H."/>
            <person name="Sato R."/>
            <person name="Murakawa M."/>
            <person name="Ihara Y."/>
            <person name="Oshima-Yamada Y."/>
            <person name="Ohtaka K."/>
            <person name="Satoh M."/>
            <person name="Sonobe K."/>
            <person name="Ishii M."/>
            <person name="Ohtani R."/>
            <person name="Kanamori-Sato M."/>
            <person name="Honoki R."/>
            <person name="Miyazaki D."/>
            <person name="Mochizuki H."/>
            <person name="Umetsu J."/>
            <person name="Higashi K."/>
            <person name="Shibata D."/>
            <person name="Kamiya Y."/>
            <person name="Sato N."/>
            <person name="Nakamura Y."/>
            <person name="Tabata S."/>
            <person name="Ida S."/>
            <person name="Kurokawa K."/>
            <person name="Ohta H."/>
        </authorList>
    </citation>
    <scope>NUCLEOTIDE SEQUENCE [LARGE SCALE GENOMIC DNA]</scope>
    <source>
        <strain evidence="8 9">NIES-2285</strain>
    </source>
</reference>
<keyword evidence="5 6" id="KW-0788">Thiol protease</keyword>
<evidence type="ECO:0000256" key="6">
    <source>
        <dbReference type="RuleBase" id="RU367104"/>
    </source>
</evidence>
<comment type="function">
    <text evidence="6">Hydrolase that can remove conjugated ubiquitin from proteins and may therefore play an important regulatory role at the level of protein turnover by preventing degradation.</text>
</comment>
<dbReference type="InterPro" id="IPR057766">
    <property type="entry name" value="Znf-C2H2_OTU1-like_C"/>
</dbReference>
<dbReference type="InterPro" id="IPR038765">
    <property type="entry name" value="Papain-like_cys_pep_sf"/>
</dbReference>
<dbReference type="OrthoDB" id="65596at2759"/>
<dbReference type="GO" id="GO:0004843">
    <property type="term" value="F:cysteine-type deubiquitinase activity"/>
    <property type="evidence" value="ECO:0000318"/>
    <property type="project" value="GO_Central"/>
</dbReference>
<dbReference type="PROSITE" id="PS50802">
    <property type="entry name" value="OTU"/>
    <property type="match status" value="1"/>
</dbReference>
<protein>
    <recommendedName>
        <fullName evidence="6">Ubiquitin thioesterase OTU</fullName>
        <ecNumber evidence="6">3.4.19.12</ecNumber>
    </recommendedName>
</protein>
<keyword evidence="9" id="KW-1185">Reference proteome</keyword>
<evidence type="ECO:0000259" key="7">
    <source>
        <dbReference type="PROSITE" id="PS50802"/>
    </source>
</evidence>
<keyword evidence="6" id="KW-0963">Cytoplasm</keyword>
<dbReference type="GO" id="GO:0036503">
    <property type="term" value="P:ERAD pathway"/>
    <property type="evidence" value="ECO:0000318"/>
    <property type="project" value="GO_Central"/>
</dbReference>
<dbReference type="GO" id="GO:0030968">
    <property type="term" value="P:endoplasmic reticulum unfolded protein response"/>
    <property type="evidence" value="ECO:0000318"/>
    <property type="project" value="GO_Central"/>
</dbReference>
<evidence type="ECO:0000256" key="3">
    <source>
        <dbReference type="ARBA" id="ARBA00022786"/>
    </source>
</evidence>
<comment type="catalytic activity">
    <reaction evidence="1 6">
        <text>Thiol-dependent hydrolysis of ester, thioester, amide, peptide and isopeptide bonds formed by the C-terminal Gly of ubiquitin (a 76-residue protein attached to proteins as an intracellular targeting signal).</text>
        <dbReference type="EC" id="3.4.19.12"/>
    </reaction>
</comment>
<evidence type="ECO:0000256" key="2">
    <source>
        <dbReference type="ARBA" id="ARBA00022670"/>
    </source>
</evidence>
<keyword evidence="3 6" id="KW-0833">Ubl conjugation pathway</keyword>